<feature type="domain" description="Glucose-methanol-choline oxidoreductase N-terminal" evidence="5">
    <location>
        <begin position="307"/>
        <end position="321"/>
    </location>
</feature>
<comment type="caution">
    <text evidence="6">The sequence shown here is derived from an EMBL/GenBank/DDBJ whole genome shotgun (WGS) entry which is preliminary data.</text>
</comment>
<dbReference type="Pfam" id="PF05199">
    <property type="entry name" value="GMC_oxred_C"/>
    <property type="match status" value="2"/>
</dbReference>
<dbReference type="Proteomes" id="UP000327044">
    <property type="component" value="Unassembled WGS sequence"/>
</dbReference>
<feature type="signal peptide" evidence="3">
    <location>
        <begin position="1"/>
        <end position="20"/>
    </location>
</feature>
<evidence type="ECO:0000256" key="3">
    <source>
        <dbReference type="SAM" id="SignalP"/>
    </source>
</evidence>
<gene>
    <name evidence="6" type="ORF">PPYR_03572</name>
</gene>
<dbReference type="AlphaFoldDB" id="A0A5N4A390"/>
<dbReference type="InParanoid" id="A0A5N4A390"/>
<dbReference type="PROSITE" id="PS00623">
    <property type="entry name" value="GMC_OXRED_1"/>
    <property type="match status" value="2"/>
</dbReference>
<evidence type="ECO:0000256" key="2">
    <source>
        <dbReference type="RuleBase" id="RU003968"/>
    </source>
</evidence>
<feature type="domain" description="Glucose-methanol-choline oxidoreductase N-terminal" evidence="5">
    <location>
        <begin position="961"/>
        <end position="975"/>
    </location>
</feature>
<keyword evidence="3" id="KW-0732">Signal</keyword>
<feature type="domain" description="Glucose-methanol-choline oxidoreductase N-terminal" evidence="4">
    <location>
        <begin position="786"/>
        <end position="809"/>
    </location>
</feature>
<dbReference type="Gene3D" id="3.30.560.10">
    <property type="entry name" value="Glucose Oxidase, domain 3"/>
    <property type="match status" value="2"/>
</dbReference>
<dbReference type="InterPro" id="IPR012132">
    <property type="entry name" value="GMC_OxRdtase"/>
</dbReference>
<dbReference type="PANTHER" id="PTHR11552:SF208">
    <property type="entry name" value="RE36204P-RELATED"/>
    <property type="match status" value="1"/>
</dbReference>
<sequence length="1280" mass="143538">MNYITLALCILLAVEDEVRPDGESTKSMRNKYGEINFSGAYSYIVVGSGPAGAVVANRLSEDPNVKVLLLESGDESLAQTEYPMMASLGQFTRQNWNHLTEKQENFGLGGYQTGIVTNVNRLVDGIVGYPAGRVLGGSTVINYMMYIRGNKADYNRWANLGNPGWSYEEVLPYFRKLEDSKVKVADEEYRGPGGLLTVSDVPYRTEAVHVFVKACQEAGYPYVDYNGRNQLGVSYVQGALRRGRRCSAEKAFIRPARARSNLHIRLNSHVTKVLIEPGTKRTYGVEYLHSNRKFVVNATIEVILSAGTFHSPQILMLSGIGPRDHLLELGIPLVQDLPVGRKLYDHLVFLGLVFTINKPIVTFFWKTFTIRSLLEFLLYGKGPMTSLGGVEALAYFKTNVTSYSKDYPDMELIFLSGGLHTDFGTIYRRMFRVADAWYYPIWLPLETKYAYSILPMHLHPKSHGHMKLSSTNPLDPPRFYGNYLSDPNNEDVKEFIAAVRESQRIMRSPALQRYGAEQVKTVVPGCEMHQYDSDPYWECAIRHLTTTLYHQTSTCKMGPSSDPEAVVDPRLRVYGVRRLRVIDTSVIPTTISAHTSAVGYMVGEKGSDLIKEDYQRLSQGYPEGRVLGGSTVINYMMYNRGSKAVGEFGQPGLVVRRGEETVCKMNYIALWILLAIGYSVEDEVRPDGESTKSMRNKCSWINFSGAYSYIVVGSGAAGAVVANRLSEDPNVKVLLLESGGPPFDTTETPAIASLAQFTRQNWNYLTEKQENFGLGLVDGIVGYPGGRVLGGSTVINYMMYIRGNKADYNRWANLGNPGWSYEEVLPYFRKLEDSKVKVADEEYRGHGGLLTVSDVPYRTEAVHVFVKACQEAGYPYVDYNGRNQLGVSYVQGALRRGRRCSAEKAFIRPARARSNLHIRLNSHVTKVLIEPGTKTAYGVEYLHSNRKFLVNATIEVILSAGTFHSPQILMLSGIGPRDHLLELGIPLVQDLPVGRKLYDHLAFLGLVFTINKPIVTFFWNTFTIRSLFEFLLYGKGPMTSLGGVEALAYFKTNVTSHSEDYPDMELIFIGGGLHTDSGTIYRRMFRVADEWYYPIWQPLETKYAYSIYALNLHPKSHGHMKLRSTNPLDPPRFYGNYLTDPSNEDVKAFIAAVRESQKIMRSPALQRYGAEQVKTVVPGCEMPQYDSDPYWECAIRHLTTTLYHQTSTCKMGPSSDPEAVVDPRLRVYGVKGLRVIDNSVIPTTISAHTSAVGYMVGEKGSDLIKEDHQRLLREKMNGTM</sequence>
<evidence type="ECO:0000313" key="6">
    <source>
        <dbReference type="EMBL" id="KAB0791772.1"/>
    </source>
</evidence>
<evidence type="ECO:0000259" key="5">
    <source>
        <dbReference type="PROSITE" id="PS00624"/>
    </source>
</evidence>
<dbReference type="Gene3D" id="3.50.50.60">
    <property type="entry name" value="FAD/NAD(P)-binding domain"/>
    <property type="match status" value="3"/>
</dbReference>
<reference evidence="6 7" key="1">
    <citation type="journal article" date="2018" name="Elife">
        <title>Firefly genomes illuminate parallel origins of bioluminescence in beetles.</title>
        <authorList>
            <person name="Fallon T.R."/>
            <person name="Lower S.E."/>
            <person name="Chang C.H."/>
            <person name="Bessho-Uehara M."/>
            <person name="Martin G.J."/>
            <person name="Bewick A.J."/>
            <person name="Behringer M."/>
            <person name="Debat H.J."/>
            <person name="Wong I."/>
            <person name="Day J.C."/>
            <person name="Suvorov A."/>
            <person name="Silva C.J."/>
            <person name="Stanger-Hall K.F."/>
            <person name="Hall D.W."/>
            <person name="Schmitz R.J."/>
            <person name="Nelson D.R."/>
            <person name="Lewis S.M."/>
            <person name="Shigenobu S."/>
            <person name="Bybee S.M."/>
            <person name="Larracuente A.M."/>
            <person name="Oba Y."/>
            <person name="Weng J.K."/>
        </authorList>
    </citation>
    <scope>NUCLEOTIDE SEQUENCE [LARGE SCALE GENOMIC DNA]</scope>
    <source>
        <strain evidence="6">1611_PpyrPB1</strain>
        <tissue evidence="6">Whole body</tissue>
    </source>
</reference>
<keyword evidence="2" id="KW-0285">Flavoprotein</keyword>
<name>A0A5N4A390_PHOPY</name>
<keyword evidence="2" id="KW-0274">FAD</keyword>
<accession>A0A5N4A390</accession>
<dbReference type="PANTHER" id="PTHR11552">
    <property type="entry name" value="GLUCOSE-METHANOL-CHOLINE GMC OXIDOREDUCTASE"/>
    <property type="match status" value="1"/>
</dbReference>
<dbReference type="SUPFAM" id="SSF51905">
    <property type="entry name" value="FAD/NAD(P)-binding domain"/>
    <property type="match status" value="2"/>
</dbReference>
<dbReference type="InterPro" id="IPR007867">
    <property type="entry name" value="GMC_OxRtase_C"/>
</dbReference>
<dbReference type="Pfam" id="PF00732">
    <property type="entry name" value="GMC_oxred_N"/>
    <property type="match status" value="2"/>
</dbReference>
<dbReference type="PROSITE" id="PS00624">
    <property type="entry name" value="GMC_OXRED_2"/>
    <property type="match status" value="2"/>
</dbReference>
<keyword evidence="7" id="KW-1185">Reference proteome</keyword>
<feature type="chain" id="PRO_5024371641" description="Glucose-methanol-choline oxidoreductase N-terminal domain-containing protein" evidence="3">
    <location>
        <begin position="21"/>
        <end position="1280"/>
    </location>
</feature>
<dbReference type="InterPro" id="IPR036188">
    <property type="entry name" value="FAD/NAD-bd_sf"/>
</dbReference>
<proteinExistence type="inferred from homology"/>
<dbReference type="InterPro" id="IPR000172">
    <property type="entry name" value="GMC_OxRdtase_N"/>
</dbReference>
<dbReference type="GO" id="GO:0016614">
    <property type="term" value="F:oxidoreductase activity, acting on CH-OH group of donors"/>
    <property type="evidence" value="ECO:0007669"/>
    <property type="project" value="InterPro"/>
</dbReference>
<dbReference type="EMBL" id="VVIM01000011">
    <property type="protein sequence ID" value="KAB0791772.1"/>
    <property type="molecule type" value="Genomic_DNA"/>
</dbReference>
<protein>
    <recommendedName>
        <fullName evidence="4 5">Glucose-methanol-choline oxidoreductase N-terminal domain-containing protein</fullName>
    </recommendedName>
</protein>
<dbReference type="SUPFAM" id="SSF54373">
    <property type="entry name" value="FAD-linked reductases, C-terminal domain"/>
    <property type="match status" value="2"/>
</dbReference>
<dbReference type="GO" id="GO:0050660">
    <property type="term" value="F:flavin adenine dinucleotide binding"/>
    <property type="evidence" value="ECO:0007669"/>
    <property type="project" value="InterPro"/>
</dbReference>
<evidence type="ECO:0000259" key="4">
    <source>
        <dbReference type="PROSITE" id="PS00623"/>
    </source>
</evidence>
<comment type="similarity">
    <text evidence="1 2">Belongs to the GMC oxidoreductase family.</text>
</comment>
<evidence type="ECO:0000256" key="1">
    <source>
        <dbReference type="ARBA" id="ARBA00010790"/>
    </source>
</evidence>
<organism evidence="6 7">
    <name type="scientific">Photinus pyralis</name>
    <name type="common">Common eastern firefly</name>
    <name type="synonym">Lampyris pyralis</name>
    <dbReference type="NCBI Taxonomy" id="7054"/>
    <lineage>
        <taxon>Eukaryota</taxon>
        <taxon>Metazoa</taxon>
        <taxon>Ecdysozoa</taxon>
        <taxon>Arthropoda</taxon>
        <taxon>Hexapoda</taxon>
        <taxon>Insecta</taxon>
        <taxon>Pterygota</taxon>
        <taxon>Neoptera</taxon>
        <taxon>Endopterygota</taxon>
        <taxon>Coleoptera</taxon>
        <taxon>Polyphaga</taxon>
        <taxon>Elateriformia</taxon>
        <taxon>Elateroidea</taxon>
        <taxon>Lampyridae</taxon>
        <taxon>Lampyrinae</taxon>
        <taxon>Photinus</taxon>
    </lineage>
</organism>
<evidence type="ECO:0000313" key="7">
    <source>
        <dbReference type="Proteomes" id="UP000327044"/>
    </source>
</evidence>
<feature type="domain" description="Glucose-methanol-choline oxidoreductase N-terminal" evidence="4">
    <location>
        <begin position="132"/>
        <end position="155"/>
    </location>
</feature>
<dbReference type="FunCoup" id="A0A5N4A390">
    <property type="interactions" value="7"/>
</dbReference>